<accession>A0A558BLJ6</accession>
<reference evidence="2 3" key="1">
    <citation type="submission" date="2019-07" db="EMBL/GenBank/DDBJ databases">
        <title>Hymenobacter sp. straun FUR1 Genome sequencing and assembly.</title>
        <authorList>
            <person name="Chhetri G."/>
        </authorList>
    </citation>
    <scope>NUCLEOTIDE SEQUENCE [LARGE SCALE GENOMIC DNA]</scope>
    <source>
        <strain evidence="2 3">Fur1</strain>
    </source>
</reference>
<dbReference type="RefSeq" id="WP_144852883.1">
    <property type="nucleotide sequence ID" value="NZ_VMRJ01000007.1"/>
</dbReference>
<feature type="signal peptide" evidence="1">
    <location>
        <begin position="1"/>
        <end position="22"/>
    </location>
</feature>
<gene>
    <name evidence="2" type="ORF">FNT36_23540</name>
</gene>
<dbReference type="EMBL" id="VMRJ01000007">
    <property type="protein sequence ID" value="TVT37378.1"/>
    <property type="molecule type" value="Genomic_DNA"/>
</dbReference>
<evidence type="ECO:0000313" key="2">
    <source>
        <dbReference type="EMBL" id="TVT37378.1"/>
    </source>
</evidence>
<protein>
    <recommendedName>
        <fullName evidence="4">Lipocalin-like domain-containing protein</fullName>
    </recommendedName>
</protein>
<feature type="chain" id="PRO_5035323011" description="Lipocalin-like domain-containing protein" evidence="1">
    <location>
        <begin position="23"/>
        <end position="141"/>
    </location>
</feature>
<dbReference type="AlphaFoldDB" id="A0A558BLJ6"/>
<dbReference type="OrthoDB" id="1118927at2"/>
<keyword evidence="1" id="KW-0732">Signal</keyword>
<keyword evidence="3" id="KW-1185">Reference proteome</keyword>
<organism evidence="2 3">
    <name type="scientific">Hymenobacter setariae</name>
    <dbReference type="NCBI Taxonomy" id="2594794"/>
    <lineage>
        <taxon>Bacteria</taxon>
        <taxon>Pseudomonadati</taxon>
        <taxon>Bacteroidota</taxon>
        <taxon>Cytophagia</taxon>
        <taxon>Cytophagales</taxon>
        <taxon>Hymenobacteraceae</taxon>
        <taxon>Hymenobacter</taxon>
    </lineage>
</organism>
<name>A0A558BLJ6_9BACT</name>
<proteinExistence type="predicted"/>
<evidence type="ECO:0000313" key="3">
    <source>
        <dbReference type="Proteomes" id="UP000317624"/>
    </source>
</evidence>
<evidence type="ECO:0008006" key="4">
    <source>
        <dbReference type="Google" id="ProtNLM"/>
    </source>
</evidence>
<comment type="caution">
    <text evidence="2">The sequence shown here is derived from an EMBL/GenBank/DDBJ whole genome shotgun (WGS) entry which is preliminary data.</text>
</comment>
<evidence type="ECO:0000256" key="1">
    <source>
        <dbReference type="SAM" id="SignalP"/>
    </source>
</evidence>
<sequence>MQYTSYCALATLLAVGAACQKASVSPAATDQRIVGEWHWVSSMGGISGKQNHTPASTGSTDTWVLKADSTYQRRTTQPGGAQTTETGTFSLGSIKSIYTGQPARALTLRSKQPQTFVVLELTPRLVLGDNYYDGFAHTYER</sequence>
<dbReference type="Proteomes" id="UP000317624">
    <property type="component" value="Unassembled WGS sequence"/>
</dbReference>